<dbReference type="PROSITE" id="PS50145">
    <property type="entry name" value="ZF_TRAF"/>
    <property type="match status" value="1"/>
</dbReference>
<accession>A0ABM0JE40</accession>
<dbReference type="SUPFAM" id="SSF49599">
    <property type="entry name" value="TRAF domain-like"/>
    <property type="match status" value="1"/>
</dbReference>
<dbReference type="PANTHER" id="PTHR10131">
    <property type="entry name" value="TNF RECEPTOR ASSOCIATED FACTOR"/>
    <property type="match status" value="1"/>
</dbReference>
<dbReference type="PROSITE" id="PS50089">
    <property type="entry name" value="ZF_RING_2"/>
    <property type="match status" value="1"/>
</dbReference>
<feature type="region of interest" description="Disordered" evidence="6">
    <location>
        <begin position="413"/>
        <end position="463"/>
    </location>
</feature>
<evidence type="ECO:0000313" key="9">
    <source>
        <dbReference type="Proteomes" id="UP000694888"/>
    </source>
</evidence>
<evidence type="ECO:0000256" key="2">
    <source>
        <dbReference type="ARBA" id="ARBA00022771"/>
    </source>
</evidence>
<dbReference type="SMART" id="SM00184">
    <property type="entry name" value="RING"/>
    <property type="match status" value="1"/>
</dbReference>
<feature type="region of interest" description="Disordered" evidence="6">
    <location>
        <begin position="491"/>
        <end position="518"/>
    </location>
</feature>
<evidence type="ECO:0000259" key="8">
    <source>
        <dbReference type="PROSITE" id="PS50145"/>
    </source>
</evidence>
<dbReference type="GeneID" id="101858384"/>
<dbReference type="SUPFAM" id="SSF57850">
    <property type="entry name" value="RING/U-box"/>
    <property type="match status" value="1"/>
</dbReference>
<dbReference type="InterPro" id="IPR001841">
    <property type="entry name" value="Znf_RING"/>
</dbReference>
<dbReference type="Pfam" id="PF02176">
    <property type="entry name" value="zf-TRAF"/>
    <property type="match status" value="1"/>
</dbReference>
<feature type="domain" description="TRAF-type" evidence="8">
    <location>
        <begin position="102"/>
        <end position="147"/>
    </location>
</feature>
<proteinExistence type="predicted"/>
<name>A0ABM0JE40_APLCA</name>
<reference evidence="10" key="1">
    <citation type="submission" date="2025-08" db="UniProtKB">
        <authorList>
            <consortium name="RefSeq"/>
        </authorList>
    </citation>
    <scope>IDENTIFICATION</scope>
</reference>
<dbReference type="RefSeq" id="XP_005091587.1">
    <property type="nucleotide sequence ID" value="XM_005091530.3"/>
</dbReference>
<dbReference type="PANTHER" id="PTHR10131:SF157">
    <property type="entry name" value="RECEPTOR-ASSOCIATED FACTOR, PUTATIVE-RELATED"/>
    <property type="match status" value="1"/>
</dbReference>
<dbReference type="PROSITE" id="PS00518">
    <property type="entry name" value="ZF_RING_1"/>
    <property type="match status" value="1"/>
</dbReference>
<feature type="coiled-coil region" evidence="5">
    <location>
        <begin position="162"/>
        <end position="189"/>
    </location>
</feature>
<organism evidence="9 10">
    <name type="scientific">Aplysia californica</name>
    <name type="common">California sea hare</name>
    <dbReference type="NCBI Taxonomy" id="6500"/>
    <lineage>
        <taxon>Eukaryota</taxon>
        <taxon>Metazoa</taxon>
        <taxon>Spiralia</taxon>
        <taxon>Lophotrochozoa</taxon>
        <taxon>Mollusca</taxon>
        <taxon>Gastropoda</taxon>
        <taxon>Heterobranchia</taxon>
        <taxon>Euthyneura</taxon>
        <taxon>Tectipleura</taxon>
        <taxon>Aplysiida</taxon>
        <taxon>Aplysioidea</taxon>
        <taxon>Aplysiidae</taxon>
        <taxon>Aplysia</taxon>
    </lineage>
</organism>
<dbReference type="InterPro" id="IPR013083">
    <property type="entry name" value="Znf_RING/FYVE/PHD"/>
</dbReference>
<evidence type="ECO:0000256" key="3">
    <source>
        <dbReference type="ARBA" id="ARBA00022833"/>
    </source>
</evidence>
<gene>
    <name evidence="10" type="primary">LOC101858384</name>
</gene>
<keyword evidence="3 4" id="KW-0862">Zinc</keyword>
<evidence type="ECO:0000259" key="7">
    <source>
        <dbReference type="PROSITE" id="PS50089"/>
    </source>
</evidence>
<feature type="zinc finger region" description="TRAF-type" evidence="4">
    <location>
        <begin position="102"/>
        <end position="147"/>
    </location>
</feature>
<keyword evidence="2 4" id="KW-0863">Zinc-finger</keyword>
<keyword evidence="1 4" id="KW-0479">Metal-binding</keyword>
<dbReference type="Gene3D" id="3.30.40.10">
    <property type="entry name" value="Zinc/RING finger domain, C3HC4 (zinc finger)"/>
    <property type="match status" value="3"/>
</dbReference>
<dbReference type="InterPro" id="IPR017907">
    <property type="entry name" value="Znf_RING_CS"/>
</dbReference>
<feature type="compositionally biased region" description="Low complexity" evidence="6">
    <location>
        <begin position="333"/>
        <end position="363"/>
    </location>
</feature>
<dbReference type="InterPro" id="IPR001293">
    <property type="entry name" value="Znf_TRAF"/>
</dbReference>
<protein>
    <submittedName>
        <fullName evidence="10">Uncharacterized protein LOC101858384</fullName>
    </submittedName>
</protein>
<evidence type="ECO:0000256" key="1">
    <source>
        <dbReference type="ARBA" id="ARBA00022723"/>
    </source>
</evidence>
<keyword evidence="9" id="KW-1185">Reference proteome</keyword>
<keyword evidence="5" id="KW-0175">Coiled coil</keyword>
<feature type="region of interest" description="Disordered" evidence="6">
    <location>
        <begin position="278"/>
        <end position="385"/>
    </location>
</feature>
<evidence type="ECO:0000313" key="10">
    <source>
        <dbReference type="RefSeq" id="XP_005091587.1"/>
    </source>
</evidence>
<evidence type="ECO:0000256" key="6">
    <source>
        <dbReference type="SAM" id="MobiDB-lite"/>
    </source>
</evidence>
<feature type="compositionally biased region" description="Low complexity" evidence="6">
    <location>
        <begin position="415"/>
        <end position="431"/>
    </location>
</feature>
<dbReference type="Pfam" id="PF13923">
    <property type="entry name" value="zf-C3HC4_2"/>
    <property type="match status" value="1"/>
</dbReference>
<feature type="domain" description="RING-type" evidence="7">
    <location>
        <begin position="19"/>
        <end position="57"/>
    </location>
</feature>
<sequence>MSRFEVCRFSPSPDPELVCGICMNVLDEPQETPCRHVFCGVCIRKAVKESSKCPLCRSRFRERNLRGVAHLVLNMINKLTIQCDNFELGCTKLIPLEFFPDHEKCCPYVSVQCKYSGCVEMVLRRDLEEHEERCVHREYRCGVRDGCGLMLKWKEVDDHRCIKALQDIIQGLQEENKALQTNSSDLTAVVERLRTKLEYYEGGELDDSNSTDQDDMGLPGEDIGHYDDFMDNWAHGLDPLDMDHNLLMNARRASPSMYWSEAGQEGIPRGAVTTAEQEAIPREEVTTAGQEAIPREEVTTAGQEAIPREEVTTAGQEAIPRGEVSTAGQEAIPRGAVTTATTAASPGPSTSSAPSGSRGTGPASRKRTHPDTGSTPGGEVGRKKVIRLTVRPLELRQHSDGTHSPVISLRGVRYQSDSSSSQGSSPVSEGSPTHEQAASETSDHQRTVENDEVTTNSDNGVIRRSARLQRRPISLVSLVEDVQIPPSAAYLLDKYGDGDSSSDDDSWTPDGEGPDNVL</sequence>
<evidence type="ECO:0000256" key="5">
    <source>
        <dbReference type="SAM" id="Coils"/>
    </source>
</evidence>
<evidence type="ECO:0000256" key="4">
    <source>
        <dbReference type="PROSITE-ProRule" id="PRU00207"/>
    </source>
</evidence>
<dbReference type="Proteomes" id="UP000694888">
    <property type="component" value="Unplaced"/>
</dbReference>